<dbReference type="GO" id="GO:0019887">
    <property type="term" value="F:protein kinase regulator activity"/>
    <property type="evidence" value="ECO:0007669"/>
    <property type="project" value="TreeGrafter"/>
</dbReference>
<evidence type="ECO:0000259" key="5">
    <source>
        <dbReference type="PROSITE" id="PS51371"/>
    </source>
</evidence>
<dbReference type="InterPro" id="IPR000644">
    <property type="entry name" value="CBS_dom"/>
</dbReference>
<dbReference type="GO" id="GO:0031588">
    <property type="term" value="C:nucleotide-activated protein kinase complex"/>
    <property type="evidence" value="ECO:0007669"/>
    <property type="project" value="TreeGrafter"/>
</dbReference>
<dbReference type="SMART" id="SM00116">
    <property type="entry name" value="CBS"/>
    <property type="match status" value="4"/>
</dbReference>
<organism evidence="6 7">
    <name type="scientific">Penicillium alfredii</name>
    <dbReference type="NCBI Taxonomy" id="1506179"/>
    <lineage>
        <taxon>Eukaryota</taxon>
        <taxon>Fungi</taxon>
        <taxon>Dikarya</taxon>
        <taxon>Ascomycota</taxon>
        <taxon>Pezizomycotina</taxon>
        <taxon>Eurotiomycetes</taxon>
        <taxon>Eurotiomycetidae</taxon>
        <taxon>Eurotiales</taxon>
        <taxon>Aspergillaceae</taxon>
        <taxon>Penicillium</taxon>
    </lineage>
</organism>
<gene>
    <name evidence="6" type="ORF">NUU61_004101</name>
</gene>
<feature type="domain" description="CBS" evidence="5">
    <location>
        <begin position="218"/>
        <end position="278"/>
    </location>
</feature>
<feature type="domain" description="CBS" evidence="5">
    <location>
        <begin position="292"/>
        <end position="350"/>
    </location>
</feature>
<evidence type="ECO:0000256" key="2">
    <source>
        <dbReference type="ARBA" id="ARBA00022737"/>
    </source>
</evidence>
<dbReference type="AlphaFoldDB" id="A0A9W9KD16"/>
<dbReference type="GeneID" id="81393851"/>
<dbReference type="GO" id="GO:0005737">
    <property type="term" value="C:cytoplasm"/>
    <property type="evidence" value="ECO:0007669"/>
    <property type="project" value="TreeGrafter"/>
</dbReference>
<evidence type="ECO:0000313" key="7">
    <source>
        <dbReference type="Proteomes" id="UP001141434"/>
    </source>
</evidence>
<accession>A0A9W9KD16</accession>
<sequence>MTNDLTPFFTSSSGHAPAPCDPMAERAIDREERHGLRAIRNFLKVRNSYDVLPMSFRLIIFDTSLSVKESLNILIQNARGPSGCTGIVSAPLWDSKASKFAGLLTTSDYINVIQYYFQNPAALNQIDQFRLDSLREVEKALGVAPPETISIDPERTLYDACRRMLESRARRIPLVTSDSQTERPHVLSVVTQYRILKFVAVNVSDTQKLRRPLGELLLGTYDNIATASMDTPVIDVIHILVERSISSVPILNSEGVVYNVFEAVDVITLIKGGVYDDLSLTVGEALKKRSADFPGIYTCSLTDGLDTIFDTIRKSRVHRLVVVDEYFRLKGVLTLSDILHYILLEGENDEA</sequence>
<name>A0A9W9KD16_9EURO</name>
<keyword evidence="3 4" id="KW-0129">CBS domain</keyword>
<keyword evidence="2" id="KW-0677">Repeat</keyword>
<evidence type="ECO:0000256" key="3">
    <source>
        <dbReference type="ARBA" id="ARBA00023122"/>
    </source>
</evidence>
<dbReference type="SUPFAM" id="SSF54631">
    <property type="entry name" value="CBS-domain pair"/>
    <property type="match status" value="2"/>
</dbReference>
<feature type="domain" description="CBS" evidence="5">
    <location>
        <begin position="144"/>
        <end position="206"/>
    </location>
</feature>
<dbReference type="PANTHER" id="PTHR13780">
    <property type="entry name" value="AMP-ACTIVATED PROTEIN KINASE, GAMMA REGULATORY SUBUNIT"/>
    <property type="match status" value="1"/>
</dbReference>
<dbReference type="CDD" id="cd04618">
    <property type="entry name" value="CBS_euAMPK_gamma-like_repeat1"/>
    <property type="match status" value="1"/>
</dbReference>
<dbReference type="RefSeq" id="XP_056512710.1">
    <property type="nucleotide sequence ID" value="XM_056654683.1"/>
</dbReference>
<dbReference type="Pfam" id="PF00571">
    <property type="entry name" value="CBS"/>
    <property type="match status" value="3"/>
</dbReference>
<comment type="similarity">
    <text evidence="1">Belongs to the 5'-AMP-activated protein kinase gamma subunit family.</text>
</comment>
<dbReference type="GO" id="GO:0019901">
    <property type="term" value="F:protein kinase binding"/>
    <property type="evidence" value="ECO:0007669"/>
    <property type="project" value="TreeGrafter"/>
</dbReference>
<reference evidence="6" key="2">
    <citation type="journal article" date="2023" name="IMA Fungus">
        <title>Comparative genomic study of the Penicillium genus elucidates a diverse pangenome and 15 lateral gene transfer events.</title>
        <authorList>
            <person name="Petersen C."/>
            <person name="Sorensen T."/>
            <person name="Nielsen M.R."/>
            <person name="Sondergaard T.E."/>
            <person name="Sorensen J.L."/>
            <person name="Fitzpatrick D.A."/>
            <person name="Frisvad J.C."/>
            <person name="Nielsen K.L."/>
        </authorList>
    </citation>
    <scope>NUCLEOTIDE SEQUENCE</scope>
    <source>
        <strain evidence="6">IBT 34128</strain>
    </source>
</reference>
<dbReference type="EMBL" id="JAPMSZ010000005">
    <property type="protein sequence ID" value="KAJ5101879.1"/>
    <property type="molecule type" value="Genomic_DNA"/>
</dbReference>
<dbReference type="PROSITE" id="PS51371">
    <property type="entry name" value="CBS"/>
    <property type="match status" value="3"/>
</dbReference>
<dbReference type="GO" id="GO:0016208">
    <property type="term" value="F:AMP binding"/>
    <property type="evidence" value="ECO:0007669"/>
    <property type="project" value="TreeGrafter"/>
</dbReference>
<evidence type="ECO:0000256" key="4">
    <source>
        <dbReference type="PROSITE-ProRule" id="PRU00703"/>
    </source>
</evidence>
<evidence type="ECO:0000313" key="6">
    <source>
        <dbReference type="EMBL" id="KAJ5101879.1"/>
    </source>
</evidence>
<proteinExistence type="inferred from homology"/>
<comment type="caution">
    <text evidence="6">The sequence shown here is derived from an EMBL/GenBank/DDBJ whole genome shotgun (WGS) entry which is preliminary data.</text>
</comment>
<evidence type="ECO:0000256" key="1">
    <source>
        <dbReference type="ARBA" id="ARBA00006750"/>
    </source>
</evidence>
<dbReference type="Gene3D" id="3.10.580.10">
    <property type="entry name" value="CBS-domain"/>
    <property type="match status" value="2"/>
</dbReference>
<dbReference type="CDD" id="cd04641">
    <property type="entry name" value="CBS_euAMPK_gamma-like_repeat2"/>
    <property type="match status" value="1"/>
</dbReference>
<dbReference type="InterPro" id="IPR050511">
    <property type="entry name" value="AMPK_gamma/SDS23_families"/>
</dbReference>
<dbReference type="InterPro" id="IPR046342">
    <property type="entry name" value="CBS_dom_sf"/>
</dbReference>
<dbReference type="Proteomes" id="UP001141434">
    <property type="component" value="Unassembled WGS sequence"/>
</dbReference>
<dbReference type="GO" id="GO:0005634">
    <property type="term" value="C:nucleus"/>
    <property type="evidence" value="ECO:0007669"/>
    <property type="project" value="TreeGrafter"/>
</dbReference>
<dbReference type="OrthoDB" id="286637at2759"/>
<keyword evidence="7" id="KW-1185">Reference proteome</keyword>
<protein>
    <submittedName>
        <fullName evidence="6">Aldolase-type TIM barrel</fullName>
    </submittedName>
</protein>
<reference evidence="6" key="1">
    <citation type="submission" date="2022-11" db="EMBL/GenBank/DDBJ databases">
        <authorList>
            <person name="Petersen C."/>
        </authorList>
    </citation>
    <scope>NUCLEOTIDE SEQUENCE</scope>
    <source>
        <strain evidence="6">IBT 34128</strain>
    </source>
</reference>
<dbReference type="PANTHER" id="PTHR13780:SF35">
    <property type="entry name" value="LD22662P"/>
    <property type="match status" value="1"/>
</dbReference>